<dbReference type="AlphaFoldDB" id="M0EI08"/>
<evidence type="ECO:0000256" key="1">
    <source>
        <dbReference type="SAM" id="MobiDB-lite"/>
    </source>
</evidence>
<reference evidence="3 4" key="1">
    <citation type="journal article" date="2014" name="PLoS Genet.">
        <title>Phylogenetically driven sequencing of extremely halophilic archaea reveals strategies for static and dynamic osmo-response.</title>
        <authorList>
            <person name="Becker E.A."/>
            <person name="Seitzer P.M."/>
            <person name="Tritt A."/>
            <person name="Larsen D."/>
            <person name="Krusor M."/>
            <person name="Yao A.I."/>
            <person name="Wu D."/>
            <person name="Madern D."/>
            <person name="Eisen J.A."/>
            <person name="Darling A.E."/>
            <person name="Facciotti M.T."/>
        </authorList>
    </citation>
    <scope>NUCLEOTIDE SEQUENCE [LARGE SCALE GENOMIC DNA]</scope>
    <source>
        <strain evidence="3 4">DSM 19288</strain>
    </source>
</reference>
<evidence type="ECO:0000313" key="3">
    <source>
        <dbReference type="EMBL" id="ELZ46713.1"/>
    </source>
</evidence>
<name>M0EI08_9EURY</name>
<comment type="caution">
    <text evidence="3">The sequence shown here is derived from an EMBL/GenBank/DDBJ whole genome shotgun (WGS) entry which is preliminary data.</text>
</comment>
<feature type="compositionally biased region" description="Low complexity" evidence="1">
    <location>
        <begin position="50"/>
        <end position="60"/>
    </location>
</feature>
<sequence length="103" mass="10599">MPDDRSLDDFAGDEDTNSGAAADTADDGTDGVDGDDAADSSPDDADSDAPSDPNDAVDPADVDQAVATSTWHADGAACDRCGESVDRRWRDDDALVCADCASW</sequence>
<dbReference type="STRING" id="1227465.C463_03759"/>
<evidence type="ECO:0000259" key="2">
    <source>
        <dbReference type="Pfam" id="PF24458"/>
    </source>
</evidence>
<gene>
    <name evidence="3" type="ORF">C463_03759</name>
</gene>
<dbReference type="Proteomes" id="UP000011586">
    <property type="component" value="Unassembled WGS sequence"/>
</dbReference>
<proteinExistence type="predicted"/>
<accession>M0EI08</accession>
<dbReference type="OrthoDB" id="157634at2157"/>
<feature type="compositionally biased region" description="Acidic residues" evidence="1">
    <location>
        <begin position="24"/>
        <end position="49"/>
    </location>
</feature>
<protein>
    <recommendedName>
        <fullName evidence="2">DUF7573 domain-containing protein</fullName>
    </recommendedName>
</protein>
<evidence type="ECO:0000313" key="4">
    <source>
        <dbReference type="Proteomes" id="UP000011586"/>
    </source>
</evidence>
<keyword evidence="4" id="KW-1185">Reference proteome</keyword>
<dbReference type="Pfam" id="PF24458">
    <property type="entry name" value="DUF7573"/>
    <property type="match status" value="1"/>
</dbReference>
<dbReference type="InterPro" id="IPR055995">
    <property type="entry name" value="DUF7573"/>
</dbReference>
<organism evidence="3 4">
    <name type="scientific">Halorubrum californiense DSM 19288</name>
    <dbReference type="NCBI Taxonomy" id="1227465"/>
    <lineage>
        <taxon>Archaea</taxon>
        <taxon>Methanobacteriati</taxon>
        <taxon>Methanobacteriota</taxon>
        <taxon>Stenosarchaea group</taxon>
        <taxon>Halobacteria</taxon>
        <taxon>Halobacteriales</taxon>
        <taxon>Haloferacaceae</taxon>
        <taxon>Halorubrum</taxon>
    </lineage>
</organism>
<dbReference type="EMBL" id="AOJK01000019">
    <property type="protein sequence ID" value="ELZ46713.1"/>
    <property type="molecule type" value="Genomic_DNA"/>
</dbReference>
<feature type="domain" description="DUF7573" evidence="2">
    <location>
        <begin position="65"/>
        <end position="103"/>
    </location>
</feature>
<feature type="region of interest" description="Disordered" evidence="1">
    <location>
        <begin position="1"/>
        <end position="60"/>
    </location>
</feature>
<dbReference type="PATRIC" id="fig|1227465.4.peg.742"/>
<dbReference type="RefSeq" id="WP_008441174.1">
    <property type="nucleotide sequence ID" value="NZ_AOJK01000019.1"/>
</dbReference>